<name>A0AAC8ZGI9_9LACO</name>
<evidence type="ECO:0000313" key="1">
    <source>
        <dbReference type="EMBL" id="AKP64801.1"/>
    </source>
</evidence>
<accession>A0AAC8ZGI9</accession>
<evidence type="ECO:0000313" key="2">
    <source>
        <dbReference type="Proteomes" id="UP000036000"/>
    </source>
</evidence>
<dbReference type="Proteomes" id="UP000036000">
    <property type="component" value="Chromosome"/>
</dbReference>
<reference evidence="1 2" key="1">
    <citation type="submission" date="2015-07" db="EMBL/GenBank/DDBJ databases">
        <title>Lactobacillus korensis/26-25/ whole genome sequencing.</title>
        <authorList>
            <person name="Kim M.K."/>
            <person name="Im W.-T."/>
            <person name="Srinivasan S."/>
            <person name="Lee J.-J."/>
        </authorList>
    </citation>
    <scope>NUCLEOTIDE SEQUENCE [LARGE SCALE GENOMIC DNA]</scope>
    <source>
        <strain evidence="1 2">26-25</strain>
    </source>
</reference>
<dbReference type="EMBL" id="CP012033">
    <property type="protein sequence ID" value="AKP64801.1"/>
    <property type="molecule type" value="Genomic_DNA"/>
</dbReference>
<gene>
    <name evidence="1" type="ORF">ABN16_07180</name>
</gene>
<protein>
    <submittedName>
        <fullName evidence="1">Uncharacterized protein</fullName>
    </submittedName>
</protein>
<keyword evidence="2" id="KW-1185">Reference proteome</keyword>
<proteinExistence type="predicted"/>
<sequence>MSIVFPITSKQRVSRYLLPILAKKPSSIILTQILGYDMFARNAEALNITIPNEQLIFLKKVVEKML</sequence>
<dbReference type="KEGG" id="lko:ABN16_07180"/>
<organism evidence="1 2">
    <name type="scientific">Levilactobacillus koreensis</name>
    <dbReference type="NCBI Taxonomy" id="637971"/>
    <lineage>
        <taxon>Bacteria</taxon>
        <taxon>Bacillati</taxon>
        <taxon>Bacillota</taxon>
        <taxon>Bacilli</taxon>
        <taxon>Lactobacillales</taxon>
        <taxon>Lactobacillaceae</taxon>
        <taxon>Levilactobacillus</taxon>
    </lineage>
</organism>
<dbReference type="AlphaFoldDB" id="A0AAC8ZGI9"/>